<dbReference type="Pfam" id="PF17227">
    <property type="entry name" value="DUF5302"/>
    <property type="match status" value="1"/>
</dbReference>
<accession>A0A938YH15</accession>
<organism evidence="2 3">
    <name type="scientific">Nakamurella leprariae</name>
    <dbReference type="NCBI Taxonomy" id="2803911"/>
    <lineage>
        <taxon>Bacteria</taxon>
        <taxon>Bacillati</taxon>
        <taxon>Actinomycetota</taxon>
        <taxon>Actinomycetes</taxon>
        <taxon>Nakamurellales</taxon>
        <taxon>Nakamurellaceae</taxon>
        <taxon>Nakamurella</taxon>
    </lineage>
</organism>
<dbReference type="Proteomes" id="UP000663792">
    <property type="component" value="Unassembled WGS sequence"/>
</dbReference>
<feature type="compositionally biased region" description="Low complexity" evidence="1">
    <location>
        <begin position="1"/>
        <end position="28"/>
    </location>
</feature>
<dbReference type="RefSeq" id="WP_205260611.1">
    <property type="nucleotide sequence ID" value="NZ_JAERWK010000012.1"/>
</dbReference>
<proteinExistence type="predicted"/>
<evidence type="ECO:0000313" key="3">
    <source>
        <dbReference type="Proteomes" id="UP000663792"/>
    </source>
</evidence>
<feature type="compositionally biased region" description="Basic residues" evidence="1">
    <location>
        <begin position="87"/>
        <end position="97"/>
    </location>
</feature>
<dbReference type="InterPro" id="IPR035172">
    <property type="entry name" value="DUF5302"/>
</dbReference>
<comment type="caution">
    <text evidence="2">The sequence shown here is derived from an EMBL/GenBank/DDBJ whole genome shotgun (WGS) entry which is preliminary data.</text>
</comment>
<dbReference type="AlphaFoldDB" id="A0A938YH15"/>
<protein>
    <submittedName>
        <fullName evidence="2">DUF5302 family protein</fullName>
    </submittedName>
</protein>
<feature type="region of interest" description="Disordered" evidence="1">
    <location>
        <begin position="1"/>
        <end position="97"/>
    </location>
</feature>
<name>A0A938YH15_9ACTN</name>
<keyword evidence="3" id="KW-1185">Reference proteome</keyword>
<dbReference type="EMBL" id="JAERWK010000012">
    <property type="protein sequence ID" value="MBM9467660.1"/>
    <property type="molecule type" value="Genomic_DNA"/>
</dbReference>
<sequence length="97" mass="9737">MTDRAGQPPAASSDSADPAAAVGAPSAGAGPGVDHEAPDHEAPDQEAPADRGRSAFQAAIERKRTAGQARSAHLDGHGVSGATASHKSTRTFRRKSG</sequence>
<feature type="compositionally biased region" description="Basic and acidic residues" evidence="1">
    <location>
        <begin position="33"/>
        <end position="53"/>
    </location>
</feature>
<evidence type="ECO:0000256" key="1">
    <source>
        <dbReference type="SAM" id="MobiDB-lite"/>
    </source>
</evidence>
<evidence type="ECO:0000313" key="2">
    <source>
        <dbReference type="EMBL" id="MBM9467660.1"/>
    </source>
</evidence>
<gene>
    <name evidence="2" type="ORF">JL106_10255</name>
</gene>
<reference evidence="2" key="1">
    <citation type="submission" date="2021-01" db="EMBL/GenBank/DDBJ databases">
        <title>YIM 132084 draft genome.</title>
        <authorList>
            <person name="An D."/>
        </authorList>
    </citation>
    <scope>NUCLEOTIDE SEQUENCE</scope>
    <source>
        <strain evidence="2">YIM 132084</strain>
    </source>
</reference>